<protein>
    <submittedName>
        <fullName evidence="2">Uncharacterized protein</fullName>
    </submittedName>
</protein>
<evidence type="ECO:0000256" key="1">
    <source>
        <dbReference type="SAM" id="MobiDB-lite"/>
    </source>
</evidence>
<feature type="compositionally biased region" description="Low complexity" evidence="1">
    <location>
        <begin position="349"/>
        <end position="360"/>
    </location>
</feature>
<feature type="region of interest" description="Disordered" evidence="1">
    <location>
        <begin position="349"/>
        <end position="412"/>
    </location>
</feature>
<dbReference type="AlphaFoldDB" id="A0A9P4M3M7"/>
<dbReference type="Gene3D" id="2.130.10.10">
    <property type="entry name" value="YVTN repeat-like/Quinoprotein amine dehydrogenase"/>
    <property type="match status" value="2"/>
</dbReference>
<dbReference type="InterPro" id="IPR015943">
    <property type="entry name" value="WD40/YVTN_repeat-like_dom_sf"/>
</dbReference>
<dbReference type="EMBL" id="ML978129">
    <property type="protein sequence ID" value="KAF2096881.1"/>
    <property type="molecule type" value="Genomic_DNA"/>
</dbReference>
<organism evidence="2 3">
    <name type="scientific">Rhizodiscina lignyota</name>
    <dbReference type="NCBI Taxonomy" id="1504668"/>
    <lineage>
        <taxon>Eukaryota</taxon>
        <taxon>Fungi</taxon>
        <taxon>Dikarya</taxon>
        <taxon>Ascomycota</taxon>
        <taxon>Pezizomycotina</taxon>
        <taxon>Dothideomycetes</taxon>
        <taxon>Pleosporomycetidae</taxon>
        <taxon>Aulographales</taxon>
        <taxon>Rhizodiscinaceae</taxon>
        <taxon>Rhizodiscina</taxon>
    </lineage>
</organism>
<dbReference type="Proteomes" id="UP000799772">
    <property type="component" value="Unassembled WGS sequence"/>
</dbReference>
<dbReference type="SUPFAM" id="SSF50978">
    <property type="entry name" value="WD40 repeat-like"/>
    <property type="match status" value="1"/>
</dbReference>
<feature type="compositionally biased region" description="Low complexity" evidence="1">
    <location>
        <begin position="388"/>
        <end position="399"/>
    </location>
</feature>
<gene>
    <name evidence="2" type="ORF">NA57DRAFT_78471</name>
</gene>
<comment type="caution">
    <text evidence="2">The sequence shown here is derived from an EMBL/GenBank/DDBJ whole genome shotgun (WGS) entry which is preliminary data.</text>
</comment>
<proteinExistence type="predicted"/>
<reference evidence="2" key="1">
    <citation type="journal article" date="2020" name="Stud. Mycol.">
        <title>101 Dothideomycetes genomes: a test case for predicting lifestyles and emergence of pathogens.</title>
        <authorList>
            <person name="Haridas S."/>
            <person name="Albert R."/>
            <person name="Binder M."/>
            <person name="Bloem J."/>
            <person name="Labutti K."/>
            <person name="Salamov A."/>
            <person name="Andreopoulos B."/>
            <person name="Baker S."/>
            <person name="Barry K."/>
            <person name="Bills G."/>
            <person name="Bluhm B."/>
            <person name="Cannon C."/>
            <person name="Castanera R."/>
            <person name="Culley D."/>
            <person name="Daum C."/>
            <person name="Ezra D."/>
            <person name="Gonzalez J."/>
            <person name="Henrissat B."/>
            <person name="Kuo A."/>
            <person name="Liang C."/>
            <person name="Lipzen A."/>
            <person name="Lutzoni F."/>
            <person name="Magnuson J."/>
            <person name="Mondo S."/>
            <person name="Nolan M."/>
            <person name="Ohm R."/>
            <person name="Pangilinan J."/>
            <person name="Park H.-J."/>
            <person name="Ramirez L."/>
            <person name="Alfaro M."/>
            <person name="Sun H."/>
            <person name="Tritt A."/>
            <person name="Yoshinaga Y."/>
            <person name="Zwiers L.-H."/>
            <person name="Turgeon B."/>
            <person name="Goodwin S."/>
            <person name="Spatafora J."/>
            <person name="Crous P."/>
            <person name="Grigoriev I."/>
        </authorList>
    </citation>
    <scope>NUCLEOTIDE SEQUENCE</scope>
    <source>
        <strain evidence="2">CBS 133067</strain>
    </source>
</reference>
<dbReference type="OrthoDB" id="5323870at2759"/>
<sequence length="572" mass="61620">MSSQIKLPHRVHCAKVYPLKDNGLTIIAYGHDDGICVTWRASNTQQAEFHIPLNAEALHIAFPDLLSSRGLPPVLQKQIVLAVACSDATVRVVTLPLSAPSEEEQKSFARSGHSEYVEQATIAAGPKGHRTAPTKVALTWTSREPYDQAEDEEDEAVPQHRQTESSLEWDLLLASVSPDVSGLLLVTRVPLASGPDEPFLRTTSLTAFQRCYLASPAADLAFNPAHYPSRRHAQLIIAERGGLVRIYDPLSSATSQAGSYQDGADIVRSARQGVWLGVLSTPFHSPSSTMSDVASPSLSIRKRILAAQWAQHGRAVLVLMADGEYALWAFDGASGATSSPEFRGFIASSSSISPNSAPSPEKITRTSRSILAPTTPRTRREREVRLFSSSSSATAATVTPRGGISVSQRPSTVDGIGGSAADESIIIWYADAAYSLHRPALSQIEGVDTSGEMLTSIDQFPANESTRGTSHTQPDLLIAAEHRLQIIAKNPGHLNGTLSNALVRVEDDADDDDNDNDDEEMADALEDRTDKELLLRGELDIAGMDRMLDSMNGSRFGVARGRRVGFAATPTL</sequence>
<keyword evidence="3" id="KW-1185">Reference proteome</keyword>
<evidence type="ECO:0000313" key="2">
    <source>
        <dbReference type="EMBL" id="KAF2096881.1"/>
    </source>
</evidence>
<dbReference type="InterPro" id="IPR036322">
    <property type="entry name" value="WD40_repeat_dom_sf"/>
</dbReference>
<accession>A0A9P4M3M7</accession>
<name>A0A9P4M3M7_9PEZI</name>
<evidence type="ECO:0000313" key="3">
    <source>
        <dbReference type="Proteomes" id="UP000799772"/>
    </source>
</evidence>